<dbReference type="GO" id="GO:0016491">
    <property type="term" value="F:oxidoreductase activity"/>
    <property type="evidence" value="ECO:0007669"/>
    <property type="project" value="InterPro"/>
</dbReference>
<evidence type="ECO:0000313" key="2">
    <source>
        <dbReference type="Proteomes" id="UP000502498"/>
    </source>
</evidence>
<protein>
    <submittedName>
        <fullName evidence="1">Nitroreductase family deazaflavin-dependent oxidoreductase</fullName>
    </submittedName>
</protein>
<gene>
    <name evidence="1" type="ORF">HQM25_16595</name>
</gene>
<sequence>MKAVAITLAVLIGAVVAAAVGLAAALVGAVRTGDPERVRRFTRFQRDRVNPRVLQTAGSAGDRYAVVEHVGRTSGTPYETPVGAVRDGDHWYVMLVYGPQTSWARNLVAAGGGSLRSDGERRTVVDAVVVPVAETPFVHSDAGVIRFLGIQSALRLRDAGVAASTEAVAE</sequence>
<dbReference type="Proteomes" id="UP000502498">
    <property type="component" value="Chromosome"/>
</dbReference>
<organism evidence="1 2">
    <name type="scientific">Microbacterium hominis</name>
    <dbReference type="NCBI Taxonomy" id="162426"/>
    <lineage>
        <taxon>Bacteria</taxon>
        <taxon>Bacillati</taxon>
        <taxon>Actinomycetota</taxon>
        <taxon>Actinomycetes</taxon>
        <taxon>Micrococcales</taxon>
        <taxon>Microbacteriaceae</taxon>
        <taxon>Microbacterium</taxon>
    </lineage>
</organism>
<dbReference type="InterPro" id="IPR012349">
    <property type="entry name" value="Split_barrel_FMN-bd"/>
</dbReference>
<dbReference type="InterPro" id="IPR004378">
    <property type="entry name" value="F420H2_quin_Rdtase"/>
</dbReference>
<dbReference type="AlphaFoldDB" id="A0A7D4QE80"/>
<dbReference type="Pfam" id="PF04075">
    <property type="entry name" value="F420H2_quin_red"/>
    <property type="match status" value="1"/>
</dbReference>
<dbReference type="NCBIfam" id="TIGR00026">
    <property type="entry name" value="hi_GC_TIGR00026"/>
    <property type="match status" value="1"/>
</dbReference>
<dbReference type="RefSeq" id="WP_172991242.1">
    <property type="nucleotide sequence ID" value="NZ_CP054038.1"/>
</dbReference>
<reference evidence="1 2" key="1">
    <citation type="submission" date="2020-05" db="EMBL/GenBank/DDBJ databases">
        <title>Strain PA2F3 complete genome.</title>
        <authorList>
            <person name="Kim Y.-S."/>
            <person name="Kim S.-J."/>
            <person name="Jung H.-k."/>
            <person name="Kim S.-E."/>
            <person name="Kim K.-H."/>
        </authorList>
    </citation>
    <scope>NUCLEOTIDE SEQUENCE [LARGE SCALE GENOMIC DNA]</scope>
    <source>
        <strain evidence="1 2">PA2F3</strain>
    </source>
</reference>
<dbReference type="EMBL" id="CP054038">
    <property type="protein sequence ID" value="QKJ20817.1"/>
    <property type="molecule type" value="Genomic_DNA"/>
</dbReference>
<evidence type="ECO:0000313" key="1">
    <source>
        <dbReference type="EMBL" id="QKJ20817.1"/>
    </source>
</evidence>
<dbReference type="Gene3D" id="2.30.110.10">
    <property type="entry name" value="Electron Transport, Fmn-binding Protein, Chain A"/>
    <property type="match status" value="1"/>
</dbReference>
<proteinExistence type="predicted"/>
<name>A0A7D4QE80_9MICO</name>
<accession>A0A7D4QE80</accession>